<keyword evidence="2" id="KW-1185">Reference proteome</keyword>
<gene>
    <name evidence="1" type="ORF">SS1G_03232</name>
</gene>
<dbReference type="Proteomes" id="UP000001312">
    <property type="component" value="Unassembled WGS sequence"/>
</dbReference>
<dbReference type="GeneID" id="5491660"/>
<dbReference type="AlphaFoldDB" id="A7ED43"/>
<dbReference type="RefSeq" id="XP_001595144.1">
    <property type="nucleotide sequence ID" value="XM_001595094.1"/>
</dbReference>
<protein>
    <submittedName>
        <fullName evidence="1">Uncharacterized protein</fullName>
    </submittedName>
</protein>
<dbReference type="EMBL" id="CH476624">
    <property type="protein sequence ID" value="EDO00759.1"/>
    <property type="molecule type" value="Genomic_DNA"/>
</dbReference>
<dbReference type="KEGG" id="ssl:SS1G_03232"/>
<reference evidence="2" key="1">
    <citation type="journal article" date="2011" name="PLoS Genet.">
        <title>Genomic analysis of the necrotrophic fungal pathogens Sclerotinia sclerotiorum and Botrytis cinerea.</title>
        <authorList>
            <person name="Amselem J."/>
            <person name="Cuomo C.A."/>
            <person name="van Kan J.A."/>
            <person name="Viaud M."/>
            <person name="Benito E.P."/>
            <person name="Couloux A."/>
            <person name="Coutinho P.M."/>
            <person name="de Vries R.P."/>
            <person name="Dyer P.S."/>
            <person name="Fillinger S."/>
            <person name="Fournier E."/>
            <person name="Gout L."/>
            <person name="Hahn M."/>
            <person name="Kohn L."/>
            <person name="Lapalu N."/>
            <person name="Plummer K.M."/>
            <person name="Pradier J.M."/>
            <person name="Quevillon E."/>
            <person name="Sharon A."/>
            <person name="Simon A."/>
            <person name="ten Have A."/>
            <person name="Tudzynski B."/>
            <person name="Tudzynski P."/>
            <person name="Wincker P."/>
            <person name="Andrew M."/>
            <person name="Anthouard V."/>
            <person name="Beever R.E."/>
            <person name="Beffa R."/>
            <person name="Benoit I."/>
            <person name="Bouzid O."/>
            <person name="Brault B."/>
            <person name="Chen Z."/>
            <person name="Choquer M."/>
            <person name="Collemare J."/>
            <person name="Cotton P."/>
            <person name="Danchin E.G."/>
            <person name="Da Silva C."/>
            <person name="Gautier A."/>
            <person name="Giraud C."/>
            <person name="Giraud T."/>
            <person name="Gonzalez C."/>
            <person name="Grossetete S."/>
            <person name="Guldener U."/>
            <person name="Henrissat B."/>
            <person name="Howlett B.J."/>
            <person name="Kodira C."/>
            <person name="Kretschmer M."/>
            <person name="Lappartient A."/>
            <person name="Leroch M."/>
            <person name="Levis C."/>
            <person name="Mauceli E."/>
            <person name="Neuveglise C."/>
            <person name="Oeser B."/>
            <person name="Pearson M."/>
            <person name="Poulain J."/>
            <person name="Poussereau N."/>
            <person name="Quesneville H."/>
            <person name="Rascle C."/>
            <person name="Schumacher J."/>
            <person name="Segurens B."/>
            <person name="Sexton A."/>
            <person name="Silva E."/>
            <person name="Sirven C."/>
            <person name="Soanes D.M."/>
            <person name="Talbot N.J."/>
            <person name="Templeton M."/>
            <person name="Yandava C."/>
            <person name="Yarden O."/>
            <person name="Zeng Q."/>
            <person name="Rollins J.A."/>
            <person name="Lebrun M.H."/>
            <person name="Dickman M."/>
        </authorList>
    </citation>
    <scope>NUCLEOTIDE SEQUENCE [LARGE SCALE GENOMIC DNA]</scope>
    <source>
        <strain evidence="2">ATCC 18683 / 1980 / Ss-1</strain>
    </source>
</reference>
<evidence type="ECO:0000313" key="2">
    <source>
        <dbReference type="Proteomes" id="UP000001312"/>
    </source>
</evidence>
<proteinExistence type="predicted"/>
<evidence type="ECO:0000313" key="1">
    <source>
        <dbReference type="EMBL" id="EDO00759.1"/>
    </source>
</evidence>
<name>A7ED43_SCLS1</name>
<dbReference type="InParanoid" id="A7ED43"/>
<dbReference type="HOGENOM" id="CLU_2499225_0_0_1"/>
<sequence>MLYTTWTFKLAIQPEHKSSGNSHFTYMRQEQKGDIKISFFLRFPYIEDKNDNFEVIINHNNRGRGSQPLASPPPWCEEYLSLIDPW</sequence>
<accession>A7ED43</accession>
<organism evidence="1 2">
    <name type="scientific">Sclerotinia sclerotiorum (strain ATCC 18683 / 1980 / Ss-1)</name>
    <name type="common">White mold</name>
    <name type="synonym">Whetzelinia sclerotiorum</name>
    <dbReference type="NCBI Taxonomy" id="665079"/>
    <lineage>
        <taxon>Eukaryota</taxon>
        <taxon>Fungi</taxon>
        <taxon>Dikarya</taxon>
        <taxon>Ascomycota</taxon>
        <taxon>Pezizomycotina</taxon>
        <taxon>Leotiomycetes</taxon>
        <taxon>Helotiales</taxon>
        <taxon>Sclerotiniaceae</taxon>
        <taxon>Sclerotinia</taxon>
    </lineage>
</organism>